<dbReference type="InterPro" id="IPR013783">
    <property type="entry name" value="Ig-like_fold"/>
</dbReference>
<dbReference type="STRING" id="42514.ENSPNAP00000027715"/>
<reference evidence="5" key="2">
    <citation type="submission" date="2025-08" db="UniProtKB">
        <authorList>
            <consortium name="Ensembl"/>
        </authorList>
    </citation>
    <scope>IDENTIFICATION</scope>
</reference>
<organism evidence="5 6">
    <name type="scientific">Pygocentrus nattereri</name>
    <name type="common">Red-bellied piranha</name>
    <dbReference type="NCBI Taxonomy" id="42514"/>
    <lineage>
        <taxon>Eukaryota</taxon>
        <taxon>Metazoa</taxon>
        <taxon>Chordata</taxon>
        <taxon>Craniata</taxon>
        <taxon>Vertebrata</taxon>
        <taxon>Euteleostomi</taxon>
        <taxon>Actinopterygii</taxon>
        <taxon>Neopterygii</taxon>
        <taxon>Teleostei</taxon>
        <taxon>Ostariophysi</taxon>
        <taxon>Characiformes</taxon>
        <taxon>Characoidei</taxon>
        <taxon>Pygocentrus</taxon>
    </lineage>
</organism>
<dbReference type="InterPro" id="IPR050671">
    <property type="entry name" value="CD300_family_receptors"/>
</dbReference>
<dbReference type="GO" id="GO:0004888">
    <property type="term" value="F:transmembrane signaling receptor activity"/>
    <property type="evidence" value="ECO:0007669"/>
    <property type="project" value="TreeGrafter"/>
</dbReference>
<evidence type="ECO:0000256" key="1">
    <source>
        <dbReference type="ARBA" id="ARBA00004370"/>
    </source>
</evidence>
<proteinExistence type="predicted"/>
<protein>
    <recommendedName>
        <fullName evidence="4">Immunoglobulin V-set domain-containing protein</fullName>
    </recommendedName>
</protein>
<reference evidence="5 6" key="1">
    <citation type="submission" date="2020-10" db="EMBL/GenBank/DDBJ databases">
        <title>Pygocentrus nattereri (red-bellied piranha) genome, fPygNat1, primary haplotype.</title>
        <authorList>
            <person name="Myers G."/>
            <person name="Meyer A."/>
            <person name="Karagic N."/>
            <person name="Pippel M."/>
            <person name="Winkler S."/>
            <person name="Tracey A."/>
            <person name="Wood J."/>
            <person name="Formenti G."/>
            <person name="Howe K."/>
            <person name="Fedrigo O."/>
            <person name="Jarvis E.D."/>
        </authorList>
    </citation>
    <scope>NUCLEOTIDE SEQUENCE [LARGE SCALE GENOMIC DNA]</scope>
</reference>
<dbReference type="SUPFAM" id="SSF48726">
    <property type="entry name" value="Immunoglobulin"/>
    <property type="match status" value="1"/>
</dbReference>
<dbReference type="AlphaFoldDB" id="A0A3B4DWA2"/>
<evidence type="ECO:0000259" key="4">
    <source>
        <dbReference type="Pfam" id="PF07686"/>
    </source>
</evidence>
<name>A0A3B4DWA2_PYGNA</name>
<dbReference type="GeneTree" id="ENSGT00940000176185"/>
<dbReference type="InterPro" id="IPR036179">
    <property type="entry name" value="Ig-like_dom_sf"/>
</dbReference>
<evidence type="ECO:0000256" key="2">
    <source>
        <dbReference type="ARBA" id="ARBA00022692"/>
    </source>
</evidence>
<keyword evidence="3" id="KW-0472">Membrane</keyword>
<accession>A0A3B4DWA2</accession>
<dbReference type="Ensembl" id="ENSPNAT00000001852.2">
    <property type="protein sequence ID" value="ENSPNAP00000027715.2"/>
    <property type="gene ID" value="ENSPNAG00000030362.1"/>
</dbReference>
<reference evidence="5" key="3">
    <citation type="submission" date="2025-09" db="UniProtKB">
        <authorList>
            <consortium name="Ensembl"/>
        </authorList>
    </citation>
    <scope>IDENTIFICATION</scope>
</reference>
<evidence type="ECO:0000256" key="3">
    <source>
        <dbReference type="ARBA" id="ARBA00023136"/>
    </source>
</evidence>
<keyword evidence="2" id="KW-0812">Transmembrane</keyword>
<dbReference type="Proteomes" id="UP001501920">
    <property type="component" value="Chromosome 12"/>
</dbReference>
<dbReference type="PANTHER" id="PTHR11860:SF118">
    <property type="entry name" value="CMRF35-LIKE MOLECULE 3-RELATED"/>
    <property type="match status" value="1"/>
</dbReference>
<evidence type="ECO:0000313" key="5">
    <source>
        <dbReference type="Ensembl" id="ENSPNAP00000027715.2"/>
    </source>
</evidence>
<dbReference type="PANTHER" id="PTHR11860">
    <property type="entry name" value="POLYMERIC-IMMUNOGLOBULIN RECEPTOR"/>
    <property type="match status" value="1"/>
</dbReference>
<feature type="domain" description="Immunoglobulin V-set" evidence="4">
    <location>
        <begin position="22"/>
        <end position="69"/>
    </location>
</feature>
<comment type="subcellular location">
    <subcellularLocation>
        <location evidence="1">Membrane</location>
    </subcellularLocation>
</comment>
<dbReference type="Gene3D" id="2.60.40.10">
    <property type="entry name" value="Immunoglobulins"/>
    <property type="match status" value="1"/>
</dbReference>
<evidence type="ECO:0000313" key="6">
    <source>
        <dbReference type="Proteomes" id="UP001501920"/>
    </source>
</evidence>
<keyword evidence="6" id="KW-1185">Reference proteome</keyword>
<dbReference type="GO" id="GO:0005886">
    <property type="term" value="C:plasma membrane"/>
    <property type="evidence" value="ECO:0007669"/>
    <property type="project" value="TreeGrafter"/>
</dbReference>
<sequence length="111" mass="12801">MTIIWIIIFTLTPGELFLSYLFSLHDDTTARVFTINITDLRPEDEGRYWCGIKRPKPLPDLYTEVLLLVKTGDVYFSPMQNRALRLMLSSSSKLDTLVMIIVVSQHPHCTK</sequence>
<dbReference type="InterPro" id="IPR013106">
    <property type="entry name" value="Ig_V-set"/>
</dbReference>
<dbReference type="Pfam" id="PF07686">
    <property type="entry name" value="V-set"/>
    <property type="match status" value="1"/>
</dbReference>